<protein>
    <submittedName>
        <fullName evidence="2">Methenyltetrahydrofolate cyclohydrolase</fullName>
        <ecNumber evidence="2">3.5.4.9</ecNumber>
    </submittedName>
</protein>
<dbReference type="SUPFAM" id="SSF101262">
    <property type="entry name" value="Methenyltetrahydrofolate cyclohydrolase-like"/>
    <property type="match status" value="1"/>
</dbReference>
<sequence length="120" mass="13040">MPKSTDAEKVLRTEAIQAATQYATEVPLRTMRVAYSAFDLLEAMAKDGNPNSLSDAGVGALAIRSAVYGAYMNVLINSADLKDLILAGNLTAEAQAIFEKTKEREISITDSIFKILKSRR</sequence>
<gene>
    <name evidence="2" type="primary">fchA_13</name>
    <name evidence="2" type="ORF">SDC9_112669</name>
</gene>
<feature type="domain" description="Cyclodeaminase/cyclohydrolase" evidence="1">
    <location>
        <begin position="1"/>
        <end position="95"/>
    </location>
</feature>
<dbReference type="InterPro" id="IPR036178">
    <property type="entry name" value="Formintransfe-cycloase-like_sf"/>
</dbReference>
<dbReference type="EC" id="3.5.4.9" evidence="2"/>
<reference evidence="2" key="1">
    <citation type="submission" date="2019-08" db="EMBL/GenBank/DDBJ databases">
        <authorList>
            <person name="Kucharzyk K."/>
            <person name="Murdoch R.W."/>
            <person name="Higgins S."/>
            <person name="Loffler F."/>
        </authorList>
    </citation>
    <scope>NUCLEOTIDE SEQUENCE</scope>
</reference>
<dbReference type="Pfam" id="PF04961">
    <property type="entry name" value="FTCD_C"/>
    <property type="match status" value="1"/>
</dbReference>
<dbReference type="GO" id="GO:0004477">
    <property type="term" value="F:methenyltetrahydrofolate cyclohydrolase activity"/>
    <property type="evidence" value="ECO:0007669"/>
    <property type="project" value="UniProtKB-EC"/>
</dbReference>
<evidence type="ECO:0000313" key="2">
    <source>
        <dbReference type="EMBL" id="MPM65768.1"/>
    </source>
</evidence>
<keyword evidence="2" id="KW-0378">Hydrolase</keyword>
<comment type="caution">
    <text evidence="2">The sequence shown here is derived from an EMBL/GenBank/DDBJ whole genome shotgun (WGS) entry which is preliminary data.</text>
</comment>
<dbReference type="AlphaFoldDB" id="A0A645BKY4"/>
<evidence type="ECO:0000259" key="1">
    <source>
        <dbReference type="Pfam" id="PF04961"/>
    </source>
</evidence>
<dbReference type="EMBL" id="VSSQ01020704">
    <property type="protein sequence ID" value="MPM65768.1"/>
    <property type="molecule type" value="Genomic_DNA"/>
</dbReference>
<name>A0A645BKY4_9ZZZZ</name>
<proteinExistence type="predicted"/>
<dbReference type="Gene3D" id="1.20.120.680">
    <property type="entry name" value="Formiminotetrahydrofolate cyclodeaminase monomer, up-and-down helical bundle"/>
    <property type="match status" value="1"/>
</dbReference>
<accession>A0A645BKY4</accession>
<organism evidence="2">
    <name type="scientific">bioreactor metagenome</name>
    <dbReference type="NCBI Taxonomy" id="1076179"/>
    <lineage>
        <taxon>unclassified sequences</taxon>
        <taxon>metagenomes</taxon>
        <taxon>ecological metagenomes</taxon>
    </lineage>
</organism>
<dbReference type="InterPro" id="IPR007044">
    <property type="entry name" value="Cyclodeamin/CycHdrlase"/>
</dbReference>